<evidence type="ECO:0000256" key="2">
    <source>
        <dbReference type="ARBA" id="ARBA00023002"/>
    </source>
</evidence>
<accession>A0A417XXH6</accession>
<dbReference type="OrthoDB" id="9766715at2"/>
<dbReference type="AlphaFoldDB" id="A0A417XXH6"/>
<dbReference type="RefSeq" id="WP_118927493.1">
    <property type="nucleotide sequence ID" value="NZ_QXGH01000028.1"/>
</dbReference>
<dbReference type="InterPro" id="IPR001017">
    <property type="entry name" value="DH_E1"/>
</dbReference>
<evidence type="ECO:0000313" key="5">
    <source>
        <dbReference type="EMBL" id="RHW24950.1"/>
    </source>
</evidence>
<dbReference type="GO" id="GO:0006086">
    <property type="term" value="P:pyruvate decarboxylation to acetyl-CoA"/>
    <property type="evidence" value="ECO:0007669"/>
    <property type="project" value="TreeGrafter"/>
</dbReference>
<keyword evidence="3" id="KW-0786">Thiamine pyrophosphate</keyword>
<protein>
    <submittedName>
        <fullName evidence="5">Thiamine pyrophosphate-dependent dehydrogenase E1 component subunit alpha</fullName>
    </submittedName>
</protein>
<gene>
    <name evidence="5" type="ORF">D0Z08_22390</name>
</gene>
<dbReference type="GO" id="GO:0004739">
    <property type="term" value="F:pyruvate dehydrogenase (acetyl-transferring) activity"/>
    <property type="evidence" value="ECO:0007669"/>
    <property type="project" value="TreeGrafter"/>
</dbReference>
<dbReference type="InterPro" id="IPR050642">
    <property type="entry name" value="PDH_E1_Alpha_Subunit"/>
</dbReference>
<evidence type="ECO:0000256" key="3">
    <source>
        <dbReference type="ARBA" id="ARBA00023052"/>
    </source>
</evidence>
<dbReference type="InterPro" id="IPR029061">
    <property type="entry name" value="THDP-binding"/>
</dbReference>
<keyword evidence="6" id="KW-1185">Reference proteome</keyword>
<dbReference type="PANTHER" id="PTHR11516">
    <property type="entry name" value="PYRUVATE DEHYDROGENASE E1 COMPONENT, ALPHA SUBUNIT BACTERIAL AND ORGANELLAR"/>
    <property type="match status" value="1"/>
</dbReference>
<dbReference type="Gene3D" id="3.40.50.970">
    <property type="match status" value="1"/>
</dbReference>
<comment type="caution">
    <text evidence="5">The sequence shown here is derived from an EMBL/GenBank/DDBJ whole genome shotgun (WGS) entry which is preliminary data.</text>
</comment>
<reference evidence="5 6" key="1">
    <citation type="submission" date="2018-09" db="EMBL/GenBank/DDBJ databases">
        <title>Genome sequencing of Nocardioides immobilis CCTCC AB 2017083 for comparison to Nocardioides silvaticus.</title>
        <authorList>
            <person name="Li C."/>
            <person name="Wang G."/>
        </authorList>
    </citation>
    <scope>NUCLEOTIDE SEQUENCE [LARGE SCALE GENOMIC DNA]</scope>
    <source>
        <strain evidence="5 6">CCTCC AB 2017083</strain>
    </source>
</reference>
<sequence length="320" mass="34642">MGAPSGDDLLRLYELMVESRAFDDACMDLLAAGEEVPHFHSGAGQEALSIGSVAMLRPTDEIVYTHRGYAHLLAKGVPLATIAADMFYRRGGTNGARGGVMHVSRPDLGVPGREGVFGTRFGLAAGLALAHSLRGDDGVAVCFYGEAAGARGPLYEALNMAVLWNLPVVFVAENNGWSVNSRTEWLFPGGRMSTVWSGFGIPVTEVDGNDLTAVSSATARAVSRARAGGGPSVIEGLTYRLHPHIWWDDASYVPARELQAWWEKDPIPRQRRVLEEEGMAADRLDDVERRARNRVAETIEAVRGAPFVEWDLEVGVEGVR</sequence>
<dbReference type="GO" id="GO:0000287">
    <property type="term" value="F:magnesium ion binding"/>
    <property type="evidence" value="ECO:0007669"/>
    <property type="project" value="UniProtKB-ARBA"/>
</dbReference>
<proteinExistence type="predicted"/>
<dbReference type="EMBL" id="QXGH01000028">
    <property type="protein sequence ID" value="RHW24950.1"/>
    <property type="molecule type" value="Genomic_DNA"/>
</dbReference>
<dbReference type="Proteomes" id="UP000283644">
    <property type="component" value="Unassembled WGS sequence"/>
</dbReference>
<evidence type="ECO:0000256" key="1">
    <source>
        <dbReference type="ARBA" id="ARBA00001964"/>
    </source>
</evidence>
<evidence type="ECO:0000259" key="4">
    <source>
        <dbReference type="Pfam" id="PF00676"/>
    </source>
</evidence>
<dbReference type="PANTHER" id="PTHR11516:SF41">
    <property type="entry name" value="3-METHYL-2-OXOBUTANOATE DEHYDROGENASE SUBUNIT ALPHA"/>
    <property type="match status" value="1"/>
</dbReference>
<feature type="domain" description="Dehydrogenase E1 component" evidence="4">
    <location>
        <begin position="16"/>
        <end position="306"/>
    </location>
</feature>
<keyword evidence="2" id="KW-0560">Oxidoreductase</keyword>
<dbReference type="SUPFAM" id="SSF52518">
    <property type="entry name" value="Thiamin diphosphate-binding fold (THDP-binding)"/>
    <property type="match status" value="1"/>
</dbReference>
<evidence type="ECO:0000313" key="6">
    <source>
        <dbReference type="Proteomes" id="UP000283644"/>
    </source>
</evidence>
<dbReference type="Pfam" id="PF00676">
    <property type="entry name" value="E1_dh"/>
    <property type="match status" value="1"/>
</dbReference>
<organism evidence="5 6">
    <name type="scientific">Nocardioides immobilis</name>
    <dbReference type="NCBI Taxonomy" id="2049295"/>
    <lineage>
        <taxon>Bacteria</taxon>
        <taxon>Bacillati</taxon>
        <taxon>Actinomycetota</taxon>
        <taxon>Actinomycetes</taxon>
        <taxon>Propionibacteriales</taxon>
        <taxon>Nocardioidaceae</taxon>
        <taxon>Nocardioides</taxon>
    </lineage>
</organism>
<name>A0A417XXH6_9ACTN</name>
<dbReference type="CDD" id="cd02000">
    <property type="entry name" value="TPP_E1_PDC_ADC_BCADC"/>
    <property type="match status" value="1"/>
</dbReference>
<comment type="cofactor">
    <cofactor evidence="1">
        <name>thiamine diphosphate</name>
        <dbReference type="ChEBI" id="CHEBI:58937"/>
    </cofactor>
</comment>